<feature type="binding site" evidence="8">
    <location>
        <position position="167"/>
    </location>
    <ligand>
        <name>L-tyrosine</name>
        <dbReference type="ChEBI" id="CHEBI:58315"/>
    </ligand>
</feature>
<organism evidence="11 12">
    <name type="scientific">Mycoplasmopsis agassizii</name>
    <dbReference type="NCBI Taxonomy" id="33922"/>
    <lineage>
        <taxon>Bacteria</taxon>
        <taxon>Bacillati</taxon>
        <taxon>Mycoplasmatota</taxon>
        <taxon>Mycoplasmoidales</taxon>
        <taxon>Metamycoplasmataceae</taxon>
        <taxon>Mycoplasmopsis</taxon>
    </lineage>
</organism>
<dbReference type="HAMAP" id="MF_02006">
    <property type="entry name" value="Tyr_tRNA_synth_type1"/>
    <property type="match status" value="1"/>
</dbReference>
<evidence type="ECO:0000256" key="6">
    <source>
        <dbReference type="ARBA" id="ARBA00023146"/>
    </source>
</evidence>
<dbReference type="PANTHER" id="PTHR11766:SF0">
    <property type="entry name" value="TYROSINE--TRNA LIGASE, MITOCHONDRIAL"/>
    <property type="match status" value="1"/>
</dbReference>
<dbReference type="InterPro" id="IPR054608">
    <property type="entry name" value="SYY-like_C"/>
</dbReference>
<dbReference type="InterPro" id="IPR024088">
    <property type="entry name" value="Tyr-tRNA-ligase_bac-type"/>
</dbReference>
<dbReference type="EMBL" id="NQMN01000001">
    <property type="protein sequence ID" value="PAF55336.1"/>
    <property type="molecule type" value="Genomic_DNA"/>
</dbReference>
<keyword evidence="5 8" id="KW-0648">Protein biosynthesis</keyword>
<evidence type="ECO:0000313" key="11">
    <source>
        <dbReference type="EMBL" id="PAF55336.1"/>
    </source>
</evidence>
<evidence type="ECO:0000256" key="4">
    <source>
        <dbReference type="ARBA" id="ARBA00022884"/>
    </source>
</evidence>
<feature type="short sequence motif" description="'HIGH' region" evidence="8">
    <location>
        <begin position="41"/>
        <end position="50"/>
    </location>
</feature>
<proteinExistence type="inferred from homology"/>
<gene>
    <name evidence="8" type="primary">tyrS</name>
    <name evidence="11" type="ORF">CJF60_01440</name>
</gene>
<evidence type="ECO:0000256" key="1">
    <source>
        <dbReference type="ARBA" id="ARBA00022598"/>
    </source>
</evidence>
<dbReference type="Gene3D" id="3.10.290.10">
    <property type="entry name" value="RNA-binding S4 domain"/>
    <property type="match status" value="1"/>
</dbReference>
<sequence>MKDLKSLIIDLEKRGVIKNISKKDKLDLITKEQGAYIGFDPTATSLHLGNYTQIVNLIRIKNAGFKAVALLGGATGMIGDPSFKNAERNLLDMETLKLNKSKIKDQLASFGLEVMDNYDFYQDMNVLDFLRLVGKYFNIATLLAKESISSRIEKGLSYTEFSYSLLQAYDFLTLAEKHGVMIQLGGSDQWGNITAGLELINSVHGNKYPYLGITTNLIVDEHGNKFSKSTGGGALWLDKELTSPYTIYQYLFNQGESIIENLLKQLCLEDLSEIEKVLEEHQKAPKMRLAQTFLANSVVKNLHGENALKQAIKISEALFNGSENDLTLDDLKQLLTSLPVINYEQDLAQMLINGEVVKSKRELKEFLDSNALKINGEVIKNVDQKLNLDLYEGKYLLIKRGKRHHFIAKISN</sequence>
<feature type="binding site" evidence="8">
    <location>
        <position position="228"/>
    </location>
    <ligand>
        <name>ATP</name>
        <dbReference type="ChEBI" id="CHEBI:30616"/>
    </ligand>
</feature>
<comment type="caution">
    <text evidence="11">The sequence shown here is derived from an EMBL/GenBank/DDBJ whole genome shotgun (WGS) entry which is preliminary data.</text>
</comment>
<dbReference type="NCBIfam" id="TIGR00234">
    <property type="entry name" value="tyrS"/>
    <property type="match status" value="1"/>
</dbReference>
<evidence type="ECO:0000256" key="7">
    <source>
        <dbReference type="ARBA" id="ARBA00048248"/>
    </source>
</evidence>
<dbReference type="InterPro" id="IPR036986">
    <property type="entry name" value="S4_RNA-bd_sf"/>
</dbReference>
<dbReference type="CDD" id="cd00805">
    <property type="entry name" value="TyrRS_core"/>
    <property type="match status" value="1"/>
</dbReference>
<keyword evidence="12" id="KW-1185">Reference proteome</keyword>
<dbReference type="InterPro" id="IPR002307">
    <property type="entry name" value="Tyr-tRNA-ligase"/>
</dbReference>
<dbReference type="Gene3D" id="1.10.240.10">
    <property type="entry name" value="Tyrosyl-Transfer RNA Synthetase"/>
    <property type="match status" value="1"/>
</dbReference>
<evidence type="ECO:0000256" key="9">
    <source>
        <dbReference type="PROSITE-ProRule" id="PRU00182"/>
    </source>
</evidence>
<reference evidence="11" key="1">
    <citation type="submission" date="2017-08" db="EMBL/GenBank/DDBJ databases">
        <authorList>
            <person name="Alvarez-Ponce D."/>
            <person name="Weitzman C.L."/>
            <person name="Tillett R.L."/>
            <person name="Sandmeier F.C."/>
            <person name="Tracy C.R."/>
        </authorList>
    </citation>
    <scope>NUCLEOTIDE SEQUENCE [LARGE SCALE GENOMIC DNA]</scope>
    <source>
        <strain evidence="11">PS6</strain>
    </source>
</reference>
<keyword evidence="8" id="KW-0963">Cytoplasm</keyword>
<dbReference type="PRINTS" id="PR01040">
    <property type="entry name" value="TRNASYNTHTYR"/>
</dbReference>
<feature type="binding site" evidence="8">
    <location>
        <position position="163"/>
    </location>
    <ligand>
        <name>L-tyrosine</name>
        <dbReference type="ChEBI" id="CHEBI:58315"/>
    </ligand>
</feature>
<dbReference type="InterPro" id="IPR024107">
    <property type="entry name" value="Tyr-tRNA-ligase_bac_1"/>
</dbReference>
<name>A0ABX4H634_9BACT</name>
<dbReference type="Gene3D" id="3.40.50.620">
    <property type="entry name" value="HUPs"/>
    <property type="match status" value="1"/>
</dbReference>
<keyword evidence="6 8" id="KW-0030">Aminoacyl-tRNA synthetase</keyword>
<keyword evidence="1 8" id="KW-0436">Ligase</keyword>
<accession>A0ABX4H634</accession>
<evidence type="ECO:0000256" key="8">
    <source>
        <dbReference type="HAMAP-Rule" id="MF_02006"/>
    </source>
</evidence>
<dbReference type="Pfam" id="PF22421">
    <property type="entry name" value="SYY_C-terminal"/>
    <property type="match status" value="1"/>
</dbReference>
<evidence type="ECO:0000313" key="12">
    <source>
        <dbReference type="Proteomes" id="UP000217033"/>
    </source>
</evidence>
<comment type="subunit">
    <text evidence="8">Homodimer.</text>
</comment>
<feature type="binding site" evidence="8">
    <location>
        <position position="36"/>
    </location>
    <ligand>
        <name>L-tyrosine</name>
        <dbReference type="ChEBI" id="CHEBI:58315"/>
    </ligand>
</feature>
<comment type="similarity">
    <text evidence="8">Belongs to the class-I aminoacyl-tRNA synthetase family. TyrS type 1 subfamily.</text>
</comment>
<keyword evidence="4 9" id="KW-0694">RNA-binding</keyword>
<dbReference type="RefSeq" id="WP_084231898.1">
    <property type="nucleotide sequence ID" value="NZ_FWXE01000001.1"/>
</dbReference>
<dbReference type="EC" id="6.1.1.1" evidence="8"/>
<evidence type="ECO:0000256" key="2">
    <source>
        <dbReference type="ARBA" id="ARBA00022741"/>
    </source>
</evidence>
<keyword evidence="2 8" id="KW-0547">Nucleotide-binding</keyword>
<evidence type="ECO:0000256" key="5">
    <source>
        <dbReference type="ARBA" id="ARBA00022917"/>
    </source>
</evidence>
<comment type="catalytic activity">
    <reaction evidence="7 8">
        <text>tRNA(Tyr) + L-tyrosine + ATP = L-tyrosyl-tRNA(Tyr) + AMP + diphosphate + H(+)</text>
        <dbReference type="Rhea" id="RHEA:10220"/>
        <dbReference type="Rhea" id="RHEA-COMP:9706"/>
        <dbReference type="Rhea" id="RHEA-COMP:9707"/>
        <dbReference type="ChEBI" id="CHEBI:15378"/>
        <dbReference type="ChEBI" id="CHEBI:30616"/>
        <dbReference type="ChEBI" id="CHEBI:33019"/>
        <dbReference type="ChEBI" id="CHEBI:58315"/>
        <dbReference type="ChEBI" id="CHEBI:78442"/>
        <dbReference type="ChEBI" id="CHEBI:78536"/>
        <dbReference type="ChEBI" id="CHEBI:456215"/>
        <dbReference type="EC" id="6.1.1.1"/>
    </reaction>
</comment>
<dbReference type="GO" id="GO:0016874">
    <property type="term" value="F:ligase activity"/>
    <property type="evidence" value="ECO:0007669"/>
    <property type="project" value="UniProtKB-KW"/>
</dbReference>
<dbReference type="SUPFAM" id="SSF55174">
    <property type="entry name" value="Alpha-L RNA-binding motif"/>
    <property type="match status" value="1"/>
</dbReference>
<protein>
    <recommendedName>
        <fullName evidence="8">Tyrosine--tRNA ligase</fullName>
        <ecNumber evidence="8">6.1.1.1</ecNumber>
    </recommendedName>
    <alternativeName>
        <fullName evidence="8">Tyrosyl-tRNA synthetase</fullName>
        <shortName evidence="8">TyrRS</shortName>
    </alternativeName>
</protein>
<comment type="caution">
    <text evidence="8">Lacks conserved residue(s) required for the propagation of feature annotation.</text>
</comment>
<dbReference type="SUPFAM" id="SSF52374">
    <property type="entry name" value="Nucleotidylyl transferase"/>
    <property type="match status" value="1"/>
</dbReference>
<evidence type="ECO:0000256" key="3">
    <source>
        <dbReference type="ARBA" id="ARBA00022840"/>
    </source>
</evidence>
<dbReference type="PROSITE" id="PS50889">
    <property type="entry name" value="S4"/>
    <property type="match status" value="1"/>
</dbReference>
<feature type="domain" description="Tyrosine--tRNA ligase SYY-like C-terminal" evidence="10">
    <location>
        <begin position="330"/>
        <end position="407"/>
    </location>
</feature>
<comment type="subcellular location">
    <subcellularLocation>
        <location evidence="8">Cytoplasm</location>
    </subcellularLocation>
</comment>
<dbReference type="Proteomes" id="UP000217033">
    <property type="component" value="Unassembled WGS sequence"/>
</dbReference>
<dbReference type="InterPro" id="IPR014729">
    <property type="entry name" value="Rossmann-like_a/b/a_fold"/>
</dbReference>
<comment type="function">
    <text evidence="8">Catalyzes the attachment of tyrosine to tRNA(Tyr) in a two-step reaction: tyrosine is first activated by ATP to form Tyr-AMP and then transferred to the acceptor end of tRNA(Tyr).</text>
</comment>
<evidence type="ECO:0000259" key="10">
    <source>
        <dbReference type="Pfam" id="PF22421"/>
    </source>
</evidence>
<dbReference type="PANTHER" id="PTHR11766">
    <property type="entry name" value="TYROSYL-TRNA SYNTHETASE"/>
    <property type="match status" value="1"/>
</dbReference>
<dbReference type="InterPro" id="IPR002305">
    <property type="entry name" value="aa-tRNA-synth_Ic"/>
</dbReference>
<keyword evidence="3 8" id="KW-0067">ATP-binding</keyword>
<dbReference type="Pfam" id="PF00579">
    <property type="entry name" value="tRNA-synt_1b"/>
    <property type="match status" value="1"/>
</dbReference>